<dbReference type="Proteomes" id="UP000244920">
    <property type="component" value="Chromosome"/>
</dbReference>
<evidence type="ECO:0000313" key="10">
    <source>
        <dbReference type="EMBL" id="AWI51727.1"/>
    </source>
</evidence>
<evidence type="ECO:0000256" key="4">
    <source>
        <dbReference type="ARBA" id="ARBA00022692"/>
    </source>
</evidence>
<keyword evidence="4 8" id="KW-0812">Transmembrane</keyword>
<accession>A0A2U8FLE7</accession>
<comment type="subcellular location">
    <subcellularLocation>
        <location evidence="1">Cell inner membrane</location>
        <topology evidence="1">Single-pass membrane protein</topology>
    </subcellularLocation>
</comment>
<feature type="transmembrane region" description="Helical" evidence="8">
    <location>
        <begin position="29"/>
        <end position="50"/>
    </location>
</feature>
<keyword evidence="3" id="KW-0997">Cell inner membrane</keyword>
<keyword evidence="5 8" id="KW-1133">Transmembrane helix</keyword>
<dbReference type="InterPro" id="IPR051599">
    <property type="entry name" value="Cell_Envelope_Assoc"/>
</dbReference>
<evidence type="ECO:0000256" key="3">
    <source>
        <dbReference type="ARBA" id="ARBA00022519"/>
    </source>
</evidence>
<dbReference type="CDD" id="cd06259">
    <property type="entry name" value="YdcF-like"/>
    <property type="match status" value="1"/>
</dbReference>
<dbReference type="RefSeq" id="WP_108924888.1">
    <property type="nucleotide sequence ID" value="NZ_CP029206.1"/>
</dbReference>
<dbReference type="KEGG" id="apor:DDU33_09630"/>
<evidence type="ECO:0000313" key="11">
    <source>
        <dbReference type="Proteomes" id="UP000244920"/>
    </source>
</evidence>
<evidence type="ECO:0000256" key="6">
    <source>
        <dbReference type="ARBA" id="ARBA00023136"/>
    </source>
</evidence>
<sequence length="237" mass="27375">MREEISQPKSNRIGVLLLIKRWMSCGRSFIKWSVGGFIFFVLALLGIDFITGYSVKDRIYTDINKLPDFHTAVILGTAKFYSKGVPNLYYQYRVEAASQLVKEHQIKHLLVSGDNQTPYYNEPKVMTEDLLKMGVPKNIIQQDFAGYRTLDSVIRANKVFKLAPFIIISQQFHCERALFIAKTQNIDAVCLVAKYPEGHVKVRIREFFARIGMIWDYIVNNQPRTFEKVVAKELKTN</sequence>
<evidence type="ECO:0000256" key="7">
    <source>
        <dbReference type="ARBA" id="ARBA00037355"/>
    </source>
</evidence>
<dbReference type="PANTHER" id="PTHR30336:SF0">
    <property type="entry name" value="PROTEIN SANA"/>
    <property type="match status" value="1"/>
</dbReference>
<feature type="domain" description="DUF218" evidence="9">
    <location>
        <begin position="72"/>
        <end position="194"/>
    </location>
</feature>
<evidence type="ECO:0000259" key="9">
    <source>
        <dbReference type="Pfam" id="PF02698"/>
    </source>
</evidence>
<protein>
    <recommendedName>
        <fullName evidence="9">DUF218 domain-containing protein</fullName>
    </recommendedName>
</protein>
<dbReference type="GO" id="GO:0005886">
    <property type="term" value="C:plasma membrane"/>
    <property type="evidence" value="ECO:0007669"/>
    <property type="project" value="UniProtKB-SubCell"/>
</dbReference>
<dbReference type="EMBL" id="CP029206">
    <property type="protein sequence ID" value="AWI51727.1"/>
    <property type="molecule type" value="Genomic_DNA"/>
</dbReference>
<comment type="function">
    <text evidence="7">Participates in the barrier function of the cell envelope.</text>
</comment>
<evidence type="ECO:0000256" key="1">
    <source>
        <dbReference type="ARBA" id="ARBA00004377"/>
    </source>
</evidence>
<reference evidence="11" key="1">
    <citation type="submission" date="2018-05" db="EMBL/GenBank/DDBJ databases">
        <title>Complete genome sequence of Actinobacillus porcitonsillarum reference strain 9953L55 (CCUG 46996).</title>
        <authorList>
            <person name="Dona V."/>
            <person name="Perreten V."/>
        </authorList>
    </citation>
    <scope>NUCLEOTIDE SEQUENCE [LARGE SCALE GENOMIC DNA]</scope>
    <source>
        <strain evidence="11">9953L55</strain>
    </source>
</reference>
<dbReference type="PANTHER" id="PTHR30336">
    <property type="entry name" value="INNER MEMBRANE PROTEIN, PROBABLE PERMEASE"/>
    <property type="match status" value="1"/>
</dbReference>
<dbReference type="AlphaFoldDB" id="A0A2U8FLE7"/>
<proteinExistence type="predicted"/>
<name>A0A2U8FLE7_9PAST</name>
<gene>
    <name evidence="10" type="ORF">DDU33_09630</name>
</gene>
<keyword evidence="6 8" id="KW-0472">Membrane</keyword>
<keyword evidence="2" id="KW-1003">Cell membrane</keyword>
<evidence type="ECO:0000256" key="5">
    <source>
        <dbReference type="ARBA" id="ARBA00022989"/>
    </source>
</evidence>
<dbReference type="Pfam" id="PF02698">
    <property type="entry name" value="DUF218"/>
    <property type="match status" value="1"/>
</dbReference>
<keyword evidence="11" id="KW-1185">Reference proteome</keyword>
<evidence type="ECO:0000256" key="2">
    <source>
        <dbReference type="ARBA" id="ARBA00022475"/>
    </source>
</evidence>
<organism evidence="10 11">
    <name type="scientific">Actinobacillus porcitonsillarum</name>
    <dbReference type="NCBI Taxonomy" id="189834"/>
    <lineage>
        <taxon>Bacteria</taxon>
        <taxon>Pseudomonadati</taxon>
        <taxon>Pseudomonadota</taxon>
        <taxon>Gammaproteobacteria</taxon>
        <taxon>Pasteurellales</taxon>
        <taxon>Pasteurellaceae</taxon>
        <taxon>Actinobacillus</taxon>
    </lineage>
</organism>
<dbReference type="InterPro" id="IPR003848">
    <property type="entry name" value="DUF218"/>
</dbReference>
<evidence type="ECO:0000256" key="8">
    <source>
        <dbReference type="SAM" id="Phobius"/>
    </source>
</evidence>